<dbReference type="WBParaSite" id="L893_g16604.t1">
    <property type="protein sequence ID" value="L893_g16604.t1"/>
    <property type="gene ID" value="L893_g16604"/>
</dbReference>
<keyword evidence="1" id="KW-1185">Reference proteome</keyword>
<proteinExistence type="predicted"/>
<dbReference type="AlphaFoldDB" id="A0A1I7YI86"/>
<name>A0A1I7YI86_9BILA</name>
<sequence>MAMTSVPRESDIRTWKNIMDGTANSYSKDLQRDVGGWSRHEKVHENKIFSIGSTKTRNERPASTSLEHPWGALLFLDRGETRENRSPTRKFQGEVLGHINGNSAIRRSRLGPETTSDPSLEPVRFRFVFEIEPVKFLILTKTNPKFLITANTGPEKSSGWESLDGGNRKKVARISTREQYYFRMRIHMIAAIVEKCGFRSSSQDR</sequence>
<evidence type="ECO:0000313" key="2">
    <source>
        <dbReference type="WBParaSite" id="L893_g16604.t1"/>
    </source>
</evidence>
<accession>A0A1I7YI86</accession>
<reference evidence="2" key="1">
    <citation type="submission" date="2016-11" db="UniProtKB">
        <authorList>
            <consortium name="WormBaseParasite"/>
        </authorList>
    </citation>
    <scope>IDENTIFICATION</scope>
</reference>
<protein>
    <submittedName>
        <fullName evidence="2">CIA30 domain-containing protein</fullName>
    </submittedName>
</protein>
<evidence type="ECO:0000313" key="1">
    <source>
        <dbReference type="Proteomes" id="UP000095287"/>
    </source>
</evidence>
<organism evidence="1 2">
    <name type="scientific">Steinernema glaseri</name>
    <dbReference type="NCBI Taxonomy" id="37863"/>
    <lineage>
        <taxon>Eukaryota</taxon>
        <taxon>Metazoa</taxon>
        <taxon>Ecdysozoa</taxon>
        <taxon>Nematoda</taxon>
        <taxon>Chromadorea</taxon>
        <taxon>Rhabditida</taxon>
        <taxon>Tylenchina</taxon>
        <taxon>Panagrolaimomorpha</taxon>
        <taxon>Strongyloidoidea</taxon>
        <taxon>Steinernematidae</taxon>
        <taxon>Steinernema</taxon>
    </lineage>
</organism>
<dbReference type="Proteomes" id="UP000095287">
    <property type="component" value="Unplaced"/>
</dbReference>